<dbReference type="AlphaFoldDB" id="A0A0A0LY52"/>
<evidence type="ECO:0000256" key="1">
    <source>
        <dbReference type="SAM" id="MobiDB-lite"/>
    </source>
</evidence>
<feature type="compositionally biased region" description="Polar residues" evidence="1">
    <location>
        <begin position="1"/>
        <end position="11"/>
    </location>
</feature>
<organism evidence="2 3">
    <name type="scientific">Cucumis sativus</name>
    <name type="common">Cucumber</name>
    <dbReference type="NCBI Taxonomy" id="3659"/>
    <lineage>
        <taxon>Eukaryota</taxon>
        <taxon>Viridiplantae</taxon>
        <taxon>Streptophyta</taxon>
        <taxon>Embryophyta</taxon>
        <taxon>Tracheophyta</taxon>
        <taxon>Spermatophyta</taxon>
        <taxon>Magnoliopsida</taxon>
        <taxon>eudicotyledons</taxon>
        <taxon>Gunneridae</taxon>
        <taxon>Pentapetalae</taxon>
        <taxon>rosids</taxon>
        <taxon>fabids</taxon>
        <taxon>Cucurbitales</taxon>
        <taxon>Cucurbitaceae</taxon>
        <taxon>Benincaseae</taxon>
        <taxon>Cucumis</taxon>
    </lineage>
</organism>
<feature type="region of interest" description="Disordered" evidence="1">
    <location>
        <begin position="1"/>
        <end position="31"/>
    </location>
</feature>
<accession>A0A0A0LY52</accession>
<evidence type="ECO:0000313" key="2">
    <source>
        <dbReference type="EMBL" id="KGN66800.1"/>
    </source>
</evidence>
<dbReference type="Gramene" id="KGN66800">
    <property type="protein sequence ID" value="KGN66800"/>
    <property type="gene ID" value="Csa_1G690360"/>
</dbReference>
<sequence length="104" mass="11039">MNNPTFQTSKNQAKDPKRVSSPPAKLAPRVENSIETEFDRVTRLSCPEALNGTPGAAKKGAGEVANSGVILEVFAPRTVRPGGFFEEKMLGGGGELVELGDRNV</sequence>
<dbReference type="EMBL" id="CM002922">
    <property type="protein sequence ID" value="KGN66800.1"/>
    <property type="molecule type" value="Genomic_DNA"/>
</dbReference>
<reference evidence="2 3" key="1">
    <citation type="journal article" date="2009" name="Nat. Genet.">
        <title>The genome of the cucumber, Cucumis sativus L.</title>
        <authorList>
            <person name="Huang S."/>
            <person name="Li R."/>
            <person name="Zhang Z."/>
            <person name="Li L."/>
            <person name="Gu X."/>
            <person name="Fan W."/>
            <person name="Lucas W.J."/>
            <person name="Wang X."/>
            <person name="Xie B."/>
            <person name="Ni P."/>
            <person name="Ren Y."/>
            <person name="Zhu H."/>
            <person name="Li J."/>
            <person name="Lin K."/>
            <person name="Jin W."/>
            <person name="Fei Z."/>
            <person name="Li G."/>
            <person name="Staub J."/>
            <person name="Kilian A."/>
            <person name="van der Vossen E.A."/>
            <person name="Wu Y."/>
            <person name="Guo J."/>
            <person name="He J."/>
            <person name="Jia Z."/>
            <person name="Ren Y."/>
            <person name="Tian G."/>
            <person name="Lu Y."/>
            <person name="Ruan J."/>
            <person name="Qian W."/>
            <person name="Wang M."/>
            <person name="Huang Q."/>
            <person name="Li B."/>
            <person name="Xuan Z."/>
            <person name="Cao J."/>
            <person name="Asan"/>
            <person name="Wu Z."/>
            <person name="Zhang J."/>
            <person name="Cai Q."/>
            <person name="Bai Y."/>
            <person name="Zhao B."/>
            <person name="Han Y."/>
            <person name="Li Y."/>
            <person name="Li X."/>
            <person name="Wang S."/>
            <person name="Shi Q."/>
            <person name="Liu S."/>
            <person name="Cho W.K."/>
            <person name="Kim J.Y."/>
            <person name="Xu Y."/>
            <person name="Heller-Uszynska K."/>
            <person name="Miao H."/>
            <person name="Cheng Z."/>
            <person name="Zhang S."/>
            <person name="Wu J."/>
            <person name="Yang Y."/>
            <person name="Kang H."/>
            <person name="Li M."/>
            <person name="Liang H."/>
            <person name="Ren X."/>
            <person name="Shi Z."/>
            <person name="Wen M."/>
            <person name="Jian M."/>
            <person name="Yang H."/>
            <person name="Zhang G."/>
            <person name="Yang Z."/>
            <person name="Chen R."/>
            <person name="Liu S."/>
            <person name="Li J."/>
            <person name="Ma L."/>
            <person name="Liu H."/>
            <person name="Zhou Y."/>
            <person name="Zhao J."/>
            <person name="Fang X."/>
            <person name="Li G."/>
            <person name="Fang L."/>
            <person name="Li Y."/>
            <person name="Liu D."/>
            <person name="Zheng H."/>
            <person name="Zhang Y."/>
            <person name="Qin N."/>
            <person name="Li Z."/>
            <person name="Yang G."/>
            <person name="Yang S."/>
            <person name="Bolund L."/>
            <person name="Kristiansen K."/>
            <person name="Zheng H."/>
            <person name="Li S."/>
            <person name="Zhang X."/>
            <person name="Yang H."/>
            <person name="Wang J."/>
            <person name="Sun R."/>
            <person name="Zhang B."/>
            <person name="Jiang S."/>
            <person name="Wang J."/>
            <person name="Du Y."/>
            <person name="Li S."/>
        </authorList>
    </citation>
    <scope>NUCLEOTIDE SEQUENCE [LARGE SCALE GENOMIC DNA]</scope>
    <source>
        <strain evidence="3">cv. 9930</strain>
    </source>
</reference>
<reference evidence="2 3" key="2">
    <citation type="journal article" date="2009" name="PLoS ONE">
        <title>An integrated genetic and cytogenetic map of the cucumber genome.</title>
        <authorList>
            <person name="Ren Y."/>
            <person name="Zhang Z."/>
            <person name="Liu J."/>
            <person name="Staub J.E."/>
            <person name="Han Y."/>
            <person name="Cheng Z."/>
            <person name="Li X."/>
            <person name="Lu J."/>
            <person name="Miao H."/>
            <person name="Kang H."/>
            <person name="Xie B."/>
            <person name="Gu X."/>
            <person name="Wang X."/>
            <person name="Du Y."/>
            <person name="Jin W."/>
            <person name="Huang S."/>
        </authorList>
    </citation>
    <scope>NUCLEOTIDE SEQUENCE [LARGE SCALE GENOMIC DNA]</scope>
    <source>
        <strain evidence="3">cv. 9930</strain>
    </source>
</reference>
<dbReference type="Proteomes" id="UP000029981">
    <property type="component" value="Chromosome 1"/>
</dbReference>
<name>A0A0A0LY52_CUCSA</name>
<gene>
    <name evidence="2" type="ORF">Csa_1G690360</name>
</gene>
<evidence type="ECO:0000313" key="3">
    <source>
        <dbReference type="Proteomes" id="UP000029981"/>
    </source>
</evidence>
<reference evidence="2 3" key="4">
    <citation type="journal article" date="2011" name="BMC Genomics">
        <title>RNA-Seq improves annotation of protein-coding genes in the cucumber genome.</title>
        <authorList>
            <person name="Li Z."/>
            <person name="Zhang Z."/>
            <person name="Yan P."/>
            <person name="Huang S."/>
            <person name="Fei Z."/>
            <person name="Lin K."/>
        </authorList>
    </citation>
    <scope>NUCLEOTIDE SEQUENCE [LARGE SCALE GENOMIC DNA]</scope>
    <source>
        <strain evidence="3">cv. 9930</strain>
    </source>
</reference>
<reference evidence="2 3" key="3">
    <citation type="journal article" date="2010" name="BMC Genomics">
        <title>Transcriptome sequencing and comparative analysis of cucumber flowers with different sex types.</title>
        <authorList>
            <person name="Guo S."/>
            <person name="Zheng Y."/>
            <person name="Joung J.G."/>
            <person name="Liu S."/>
            <person name="Zhang Z."/>
            <person name="Crasta O.R."/>
            <person name="Sobral B.W."/>
            <person name="Xu Y."/>
            <person name="Huang S."/>
            <person name="Fei Z."/>
        </authorList>
    </citation>
    <scope>NUCLEOTIDE SEQUENCE [LARGE SCALE GENOMIC DNA]</scope>
    <source>
        <strain evidence="3">cv. 9930</strain>
    </source>
</reference>
<protein>
    <submittedName>
        <fullName evidence="2">Uncharacterized protein</fullName>
    </submittedName>
</protein>
<proteinExistence type="predicted"/>
<keyword evidence="3" id="KW-1185">Reference proteome</keyword>